<dbReference type="GeneID" id="117241963"/>
<dbReference type="Proteomes" id="UP000504631">
    <property type="component" value="Unplaced"/>
</dbReference>
<feature type="region of interest" description="Disordered" evidence="1">
    <location>
        <begin position="1247"/>
        <end position="1277"/>
    </location>
</feature>
<feature type="region of interest" description="Disordered" evidence="1">
    <location>
        <begin position="260"/>
        <end position="313"/>
    </location>
</feature>
<keyword evidence="3" id="KW-1185">Reference proteome</keyword>
<protein>
    <submittedName>
        <fullName evidence="4">Uncharacterized protein LOC117241963</fullName>
    </submittedName>
</protein>
<accession>A0A6J3LFM8</accession>
<proteinExistence type="predicted"/>
<feature type="region of interest" description="Disordered" evidence="1">
    <location>
        <begin position="733"/>
        <end position="787"/>
    </location>
</feature>
<feature type="region of interest" description="Disordered" evidence="1">
    <location>
        <begin position="1100"/>
        <end position="1127"/>
    </location>
</feature>
<sequence>MPNENNSTQNEALFYEAHMLREILRINELMMKQASLNEEFHGNTKVSPKSCTKNSTNQSNCSVEKFVDETHEIHFQMTSSVSSLQEEDVSSSTTVFKIDSKTSFKKTVSGSNQFSEPVNSSRKVTSPKHSLDKGNQLFETSVEINVGLGLLDPTTRENCVGSSLQEEDKVSSKRIRNVEDRAIGGTLFSYPLELVEIFSNKKGRSSENNLDTGLDINQQTCSMRVLPKQDDEEFNIVPEKNQIPSKIKLNISKKEMQTIDRKNVGSVKRGDNVEQISRKRYTQESDQNSDDPQKKSIKTNCLNNGSSQKGCRQENVISGDLQESHGPKKDETSENFQAKYTHENCRMNENFEKECAAHNVLVSGDFRKKNIHDNGLIDADLQKEYIQENNQTNEGFQKRCRQENSIAGGVSKKNMSENIAFKSPEDRENRIVNTSGAEIGIMQMNGQNYLDEDSASTSEKIQINHDVNLIRIVDAIEKPCIEEKIEKRNVENDIDKFEVSNDTQKYNARQSIRSKSFSLNHLSTFENDVEVLKLQKSFVEGDDPNTIEDVHSLECNKDMRNIVSSEEEDLSARNEENNDDKSNNIHSIPALSRVTKSHDLFANENCCKFLSSSFSKSTELTNDATTETGEKNVLIEEETSEEKHRNVVDSIPLSQNLNNTEKFCTKNGNLDASENSDFSKLHESIVNVDSAHVDVSSTFEKEDQNVKGKCQKNNLKIDSRKLDAFGDSATKQLSMNSNESKASETTLQHNESKDLGDSRNLSSSESINHLKEKSNLQGKDADVDSSKENKLKTIAEKQENQKSNDTDKDVTVDDKNLSCSETVPSSIINDKDIEERDSADFDKEITRIAINDNNDEIAMRKSKRDSINYEDMNVCKMLTKIHENLKSNWQRMGRLRMRLEVPISIESVNPTLMLQLLDKTITRYQIKMNERFFRNIKIVSRRLDDFRFILNETILISRYWVAEIFCYIEYISRLVKQVMFENEEKENVKSLERRKMPRRIVNSSSINDAKQTTGTVRTGNIKSELVKKESIVETQMSVVSNSVNSLKQCNFTKRLSPGRCVEKEKHLYEAQTTVTDKKIADNYRHAEKGELPKKIALSTNSNQCKQSMSRQKQRASSNQQPAWRPGGAVKIPIFNSATTLSQKTRPAIHVREKTYPENAKTSAHKRGASMDHILVKTNLTNVEKTIDDNGKRTTKMSNHIQYFNVNENYSSREEKHGRVGNEFKKKPSTEVYPHKDTVPKLTINILKTTGKRSSTSLKASPRAKSKPKTLRHPSKKFSESERTAWGIKNYTNASVCDIINKRITRESEILRALEKIIKATPEKNKGKYIEKPTYCYKNQAQGETNDVFKQPNEPIAVKEEMKINEEEPTRDIDFEQYKKSQLNEVQLKEKFQEDHQIAKNFSENLPENFSIPIMPKNVIPVLNTSVEENTKNVATNEHFEHFQSKAQSSVALGTTTSCIVDINSSSVDSIKIEATKSCQTSSNAISSPDISELKQKSEKSKENDTCQENNTFFLDNNRKRQKCDSAGSKILNNPSIMKKEKTRINSHAVSLSMLKEFLCDQGIDVDLVNKAERYLKDKQKTCKSLKKKSISFADVPSYIEHNRHFEKKTILKEEHSWEEKLDKNIEEDIEKDLRKTIGKSETFINDEENLNEVPLPKTKDIATCTIINNNDAYSQTVIHCKISKCLQSTPEKDALTSIELQATGTQTEVEGRNACSMTESLNCSSPKALGKSYVCKSVTIEHVTELKKKDLGSKMHKDSENSKSQNDLHKDSKNVSTKSIDIESTDIEETNKIEKHSSKECSGAFENLLNQMREEYNESLPNYKKDDAVDELRFNESKISLTSNSSSMIIKGESKEEGQSPVKIVSSGIVAALQVAVIRARNVYKALDIYKRRLSNDLKKRHKESRRKEKISKVCKTCEEESKSVSRSSSVVKIILQKRDDSRKAVIEVFKNLRQAEVTSALSEICLDRHSDVNSESEEDSFESVVNLSTSTSFSEVSFKTVDLGIPKRSSSSVVLRDVGSLMGFLISKIDDVTFGRIECVTKISNTCEPEFCGDMRMEVVKVERRVSVFSTESLLILVYGMLCSVVFWCLNFTISCEVL</sequence>
<keyword evidence="2" id="KW-0812">Transmembrane</keyword>
<feature type="compositionally biased region" description="Polar residues" evidence="1">
    <location>
        <begin position="298"/>
        <end position="310"/>
    </location>
</feature>
<feature type="region of interest" description="Disordered" evidence="1">
    <location>
        <begin position="1481"/>
        <end position="1505"/>
    </location>
</feature>
<name>A0A6J3LFM8_9HYME</name>
<feature type="compositionally biased region" description="Basic and acidic residues" evidence="1">
    <location>
        <begin position="768"/>
        <end position="787"/>
    </location>
</feature>
<feature type="compositionally biased region" description="Basic and acidic residues" evidence="1">
    <location>
        <begin position="1491"/>
        <end position="1504"/>
    </location>
</feature>
<organism evidence="3 4">
    <name type="scientific">Bombus vosnesenskii</name>
    <dbReference type="NCBI Taxonomy" id="207650"/>
    <lineage>
        <taxon>Eukaryota</taxon>
        <taxon>Metazoa</taxon>
        <taxon>Ecdysozoa</taxon>
        <taxon>Arthropoda</taxon>
        <taxon>Hexapoda</taxon>
        <taxon>Insecta</taxon>
        <taxon>Pterygota</taxon>
        <taxon>Neoptera</taxon>
        <taxon>Endopterygota</taxon>
        <taxon>Hymenoptera</taxon>
        <taxon>Apocrita</taxon>
        <taxon>Aculeata</taxon>
        <taxon>Apoidea</taxon>
        <taxon>Anthophila</taxon>
        <taxon>Apidae</taxon>
        <taxon>Bombus</taxon>
        <taxon>Pyrobombus</taxon>
    </lineage>
</organism>
<reference evidence="4" key="1">
    <citation type="submission" date="2025-08" db="UniProtKB">
        <authorList>
            <consortium name="RefSeq"/>
        </authorList>
    </citation>
    <scope>IDENTIFICATION</scope>
    <source>
        <tissue evidence="4">Muscle</tissue>
    </source>
</reference>
<evidence type="ECO:0000313" key="3">
    <source>
        <dbReference type="Proteomes" id="UP000504631"/>
    </source>
</evidence>
<feature type="compositionally biased region" description="Polar residues" evidence="1">
    <location>
        <begin position="733"/>
        <end position="749"/>
    </location>
</feature>
<feature type="compositionally biased region" description="Basic and acidic residues" evidence="1">
    <location>
        <begin position="570"/>
        <end position="583"/>
    </location>
</feature>
<dbReference type="RefSeq" id="XP_033364162.1">
    <property type="nucleotide sequence ID" value="XM_033508271.1"/>
</dbReference>
<feature type="compositionally biased region" description="Basic and acidic residues" evidence="1">
    <location>
        <begin position="260"/>
        <end position="272"/>
    </location>
</feature>
<keyword evidence="2" id="KW-0472">Membrane</keyword>
<feature type="region of interest" description="Disordered" evidence="1">
    <location>
        <begin position="1750"/>
        <end position="1783"/>
    </location>
</feature>
<feature type="compositionally biased region" description="Polar residues" evidence="1">
    <location>
        <begin position="1247"/>
        <end position="1258"/>
    </location>
</feature>
<feature type="region of interest" description="Disordered" evidence="1">
    <location>
        <begin position="565"/>
        <end position="585"/>
    </location>
</feature>
<feature type="compositionally biased region" description="Polar residues" evidence="1">
    <location>
        <begin position="1100"/>
        <end position="1121"/>
    </location>
</feature>
<feature type="transmembrane region" description="Helical" evidence="2">
    <location>
        <begin position="2075"/>
        <end position="2095"/>
    </location>
</feature>
<evidence type="ECO:0000313" key="4">
    <source>
        <dbReference type="RefSeq" id="XP_033364162.1"/>
    </source>
</evidence>
<evidence type="ECO:0000256" key="1">
    <source>
        <dbReference type="SAM" id="MobiDB-lite"/>
    </source>
</evidence>
<feature type="compositionally biased region" description="Basic and acidic residues" evidence="1">
    <location>
        <begin position="1750"/>
        <end position="1773"/>
    </location>
</feature>
<evidence type="ECO:0000256" key="2">
    <source>
        <dbReference type="SAM" id="Phobius"/>
    </source>
</evidence>
<feature type="region of interest" description="Disordered" evidence="1">
    <location>
        <begin position="107"/>
        <end position="132"/>
    </location>
</feature>
<feature type="compositionally biased region" description="Basic residues" evidence="1">
    <location>
        <begin position="1261"/>
        <end position="1275"/>
    </location>
</feature>
<dbReference type="KEGG" id="bvk:117241963"/>
<keyword evidence="2" id="KW-1133">Transmembrane helix</keyword>
<gene>
    <name evidence="4" type="primary">LOC117241963</name>
</gene>
<feature type="compositionally biased region" description="Polar residues" evidence="1">
    <location>
        <begin position="107"/>
        <end position="128"/>
    </location>
</feature>